<keyword evidence="9" id="KW-1185">Reference proteome</keyword>
<keyword evidence="3" id="KW-0732">Signal</keyword>
<proteinExistence type="predicted"/>
<dbReference type="AlphaFoldDB" id="A0ABD3UJM2"/>
<comment type="caution">
    <text evidence="8">The sequence shown here is derived from an EMBL/GenBank/DDBJ whole genome shotgun (WGS) entry which is preliminary data.</text>
</comment>
<keyword evidence="6" id="KW-0325">Glycoprotein</keyword>
<keyword evidence="5 7" id="KW-0472">Membrane</keyword>
<evidence type="ECO:0000256" key="5">
    <source>
        <dbReference type="ARBA" id="ARBA00023136"/>
    </source>
</evidence>
<evidence type="ECO:0000256" key="6">
    <source>
        <dbReference type="ARBA" id="ARBA00023180"/>
    </source>
</evidence>
<evidence type="ECO:0000256" key="7">
    <source>
        <dbReference type="SAM" id="Phobius"/>
    </source>
</evidence>
<dbReference type="InterPro" id="IPR032675">
    <property type="entry name" value="LRR_dom_sf"/>
</dbReference>
<evidence type="ECO:0000256" key="2">
    <source>
        <dbReference type="ARBA" id="ARBA00022692"/>
    </source>
</evidence>
<dbReference type="Pfam" id="PF00560">
    <property type="entry name" value="LRR_1"/>
    <property type="match status" value="2"/>
</dbReference>
<evidence type="ECO:0000256" key="3">
    <source>
        <dbReference type="ARBA" id="ARBA00022729"/>
    </source>
</evidence>
<gene>
    <name evidence="8" type="ORF">ACJIZ3_011119</name>
</gene>
<evidence type="ECO:0000313" key="9">
    <source>
        <dbReference type="Proteomes" id="UP001634393"/>
    </source>
</evidence>
<protein>
    <submittedName>
        <fullName evidence="8">Uncharacterized protein</fullName>
    </submittedName>
</protein>
<dbReference type="Proteomes" id="UP001634393">
    <property type="component" value="Unassembled WGS sequence"/>
</dbReference>
<dbReference type="InterPro" id="IPR046956">
    <property type="entry name" value="RLP23-like"/>
</dbReference>
<organism evidence="8 9">
    <name type="scientific">Penstemon smallii</name>
    <dbReference type="NCBI Taxonomy" id="265156"/>
    <lineage>
        <taxon>Eukaryota</taxon>
        <taxon>Viridiplantae</taxon>
        <taxon>Streptophyta</taxon>
        <taxon>Embryophyta</taxon>
        <taxon>Tracheophyta</taxon>
        <taxon>Spermatophyta</taxon>
        <taxon>Magnoliopsida</taxon>
        <taxon>eudicotyledons</taxon>
        <taxon>Gunneridae</taxon>
        <taxon>Pentapetalae</taxon>
        <taxon>asterids</taxon>
        <taxon>lamiids</taxon>
        <taxon>Lamiales</taxon>
        <taxon>Plantaginaceae</taxon>
        <taxon>Cheloneae</taxon>
        <taxon>Penstemon</taxon>
    </lineage>
</organism>
<evidence type="ECO:0000256" key="4">
    <source>
        <dbReference type="ARBA" id="ARBA00022989"/>
    </source>
</evidence>
<dbReference type="PANTHER" id="PTHR48063">
    <property type="entry name" value="LRR RECEPTOR-LIKE KINASE"/>
    <property type="match status" value="1"/>
</dbReference>
<evidence type="ECO:0000313" key="8">
    <source>
        <dbReference type="EMBL" id="KAL3849237.1"/>
    </source>
</evidence>
<comment type="subcellular location">
    <subcellularLocation>
        <location evidence="1">Membrane</location>
        <topology evidence="1">Single-pass type I membrane protein</topology>
    </subcellularLocation>
</comment>
<dbReference type="Gene3D" id="3.80.10.10">
    <property type="entry name" value="Ribonuclease Inhibitor"/>
    <property type="match status" value="2"/>
</dbReference>
<dbReference type="GO" id="GO:0016020">
    <property type="term" value="C:membrane"/>
    <property type="evidence" value="ECO:0007669"/>
    <property type="project" value="UniProtKB-SubCell"/>
</dbReference>
<accession>A0ABD3UJM2</accession>
<dbReference type="InterPro" id="IPR001611">
    <property type="entry name" value="Leu-rich_rpt"/>
</dbReference>
<dbReference type="PANTHER" id="PTHR48063:SF98">
    <property type="entry name" value="LRR RECEPTOR-LIKE SERINE_THREONINE-PROTEIN KINASE FLS2"/>
    <property type="match status" value="1"/>
</dbReference>
<keyword evidence="4 7" id="KW-1133">Transmembrane helix</keyword>
<feature type="transmembrane region" description="Helical" evidence="7">
    <location>
        <begin position="181"/>
        <end position="202"/>
    </location>
</feature>
<evidence type="ECO:0000256" key="1">
    <source>
        <dbReference type="ARBA" id="ARBA00004479"/>
    </source>
</evidence>
<reference evidence="8 9" key="1">
    <citation type="submission" date="2024-12" db="EMBL/GenBank/DDBJ databases">
        <title>The unique morphological basis and parallel evolutionary history of personate flowers in Penstemon.</title>
        <authorList>
            <person name="Depatie T.H."/>
            <person name="Wessinger C.A."/>
        </authorList>
    </citation>
    <scope>NUCLEOTIDE SEQUENCE [LARGE SCALE GENOMIC DNA]</scope>
    <source>
        <strain evidence="8">WTNN_2</strain>
        <tissue evidence="8">Leaf</tissue>
    </source>
</reference>
<name>A0ABD3UJM2_9LAMI</name>
<keyword evidence="2 7" id="KW-0812">Transmembrane</keyword>
<dbReference type="EMBL" id="JBJXBP010000001">
    <property type="protein sequence ID" value="KAL3849237.1"/>
    <property type="molecule type" value="Genomic_DNA"/>
</dbReference>
<dbReference type="SUPFAM" id="SSF52058">
    <property type="entry name" value="L domain-like"/>
    <property type="match status" value="1"/>
</dbReference>
<sequence>MNLSGPVERKLRYLDLGNNCISGWFPNMSRFSFLTELKLRKNQLNESIQKGYLQLPYLAVLDLSSNRIEGPVPDLSLTPSLKSLMLNKNMFTGALTESIGGLSNLEVFWIGTSGYWTCPSYNNLSGRVPQSGQALTFDETTYVGNAGLCGHPLNKSCPGDEPHQSPNFRTEDDDKLITRGFYLSAGIGFIVGFWGIFGITLLKKSFVHVLFNKVFSRSQ</sequence>